<feature type="region of interest" description="Disordered" evidence="1">
    <location>
        <begin position="1"/>
        <end position="29"/>
    </location>
</feature>
<protein>
    <submittedName>
        <fullName evidence="2">Uncharacterized protein</fullName>
    </submittedName>
</protein>
<evidence type="ECO:0000256" key="1">
    <source>
        <dbReference type="SAM" id="MobiDB-lite"/>
    </source>
</evidence>
<evidence type="ECO:0000313" key="2">
    <source>
        <dbReference type="EMBL" id="SVB22137.1"/>
    </source>
</evidence>
<sequence length="29" mass="3076">MKNNPDKIVKKVSSSVEKNADGTADGEVD</sequence>
<name>A0A382C9U1_9ZZZZ</name>
<reference evidence="2" key="1">
    <citation type="submission" date="2018-05" db="EMBL/GenBank/DDBJ databases">
        <authorList>
            <person name="Lanie J.A."/>
            <person name="Ng W.-L."/>
            <person name="Kazmierczak K.M."/>
            <person name="Andrzejewski T.M."/>
            <person name="Davidsen T.M."/>
            <person name="Wayne K.J."/>
            <person name="Tettelin H."/>
            <person name="Glass J.I."/>
            <person name="Rusch D."/>
            <person name="Podicherti R."/>
            <person name="Tsui H.-C.T."/>
            <person name="Winkler M.E."/>
        </authorList>
    </citation>
    <scope>NUCLEOTIDE SEQUENCE</scope>
</reference>
<dbReference type="EMBL" id="UINC01033215">
    <property type="protein sequence ID" value="SVB22137.1"/>
    <property type="molecule type" value="Genomic_DNA"/>
</dbReference>
<organism evidence="2">
    <name type="scientific">marine metagenome</name>
    <dbReference type="NCBI Taxonomy" id="408172"/>
    <lineage>
        <taxon>unclassified sequences</taxon>
        <taxon>metagenomes</taxon>
        <taxon>ecological metagenomes</taxon>
    </lineage>
</organism>
<proteinExistence type="predicted"/>
<accession>A0A382C9U1</accession>
<gene>
    <name evidence="2" type="ORF">METZ01_LOCUS174991</name>
</gene>
<dbReference type="AlphaFoldDB" id="A0A382C9U1"/>